<evidence type="ECO:0000256" key="10">
    <source>
        <dbReference type="ARBA" id="ARBA00023136"/>
    </source>
</evidence>
<reference evidence="14 15" key="1">
    <citation type="journal article" date="2016" name="Appl. Environ. Microbiol.">
        <title>Lack of Overt Genome Reduction in the Bryostatin-Producing Bryozoan Symbiont "Candidatus Endobugula sertula".</title>
        <authorList>
            <person name="Miller I.J."/>
            <person name="Vanee N."/>
            <person name="Fong S.S."/>
            <person name="Lim-Fong G.E."/>
            <person name="Kwan J.C."/>
        </authorList>
    </citation>
    <scope>NUCLEOTIDE SEQUENCE [LARGE SCALE GENOMIC DNA]</scope>
    <source>
        <strain evidence="14">AB1-4</strain>
    </source>
</reference>
<dbReference type="InterPro" id="IPR003593">
    <property type="entry name" value="AAA+_ATPase"/>
</dbReference>
<feature type="transmembrane region" description="Helical" evidence="11">
    <location>
        <begin position="138"/>
        <end position="157"/>
    </location>
</feature>
<evidence type="ECO:0000313" key="15">
    <source>
        <dbReference type="Proteomes" id="UP000242502"/>
    </source>
</evidence>
<dbReference type="InterPro" id="IPR017871">
    <property type="entry name" value="ABC_transporter-like_CS"/>
</dbReference>
<dbReference type="PROSITE" id="PS50929">
    <property type="entry name" value="ABC_TM1F"/>
    <property type="match status" value="1"/>
</dbReference>
<dbReference type="Pfam" id="PF00664">
    <property type="entry name" value="ABC_membrane"/>
    <property type="match status" value="1"/>
</dbReference>
<gene>
    <name evidence="14" type="ORF">AB835_04080</name>
</gene>
<dbReference type="PROSITE" id="PS00211">
    <property type="entry name" value="ABC_TRANSPORTER_1"/>
    <property type="match status" value="1"/>
</dbReference>
<dbReference type="GO" id="GO:0005524">
    <property type="term" value="F:ATP binding"/>
    <property type="evidence" value="ECO:0007669"/>
    <property type="project" value="UniProtKB-KW"/>
</dbReference>
<feature type="transmembrane region" description="Helical" evidence="11">
    <location>
        <begin position="21"/>
        <end position="41"/>
    </location>
</feature>
<dbReference type="STRING" id="62101.AB835_04080"/>
<name>A0A1D2QS50_9GAMM</name>
<dbReference type="NCBIfam" id="TIGR02203">
    <property type="entry name" value="MsbA_lipidA"/>
    <property type="match status" value="1"/>
</dbReference>
<keyword evidence="4 11" id="KW-0812">Transmembrane</keyword>
<dbReference type="FunFam" id="3.40.50.300:FF:000140">
    <property type="entry name" value="Lipid A export ATP-binding/permease protein MsbA"/>
    <property type="match status" value="1"/>
</dbReference>
<dbReference type="SMART" id="SM00382">
    <property type="entry name" value="AAA"/>
    <property type="match status" value="1"/>
</dbReference>
<comment type="subcellular location">
    <subcellularLocation>
        <location evidence="1">Cell membrane</location>
        <topology evidence="1">Multi-pass membrane protein</topology>
    </subcellularLocation>
</comment>
<keyword evidence="2" id="KW-0813">Transport</keyword>
<proteinExistence type="predicted"/>
<dbReference type="InterPro" id="IPR027417">
    <property type="entry name" value="P-loop_NTPase"/>
</dbReference>
<protein>
    <submittedName>
        <fullName evidence="14">Lipid A export permease/ATP-binding protein MsbA</fullName>
    </submittedName>
</protein>
<keyword evidence="6 14" id="KW-0067">ATP-binding</keyword>
<dbReference type="Pfam" id="PF00005">
    <property type="entry name" value="ABC_tran"/>
    <property type="match status" value="1"/>
</dbReference>
<evidence type="ECO:0000256" key="3">
    <source>
        <dbReference type="ARBA" id="ARBA00022475"/>
    </source>
</evidence>
<keyword evidence="9" id="KW-0445">Lipid transport</keyword>
<evidence type="ECO:0000256" key="4">
    <source>
        <dbReference type="ARBA" id="ARBA00022692"/>
    </source>
</evidence>
<evidence type="ECO:0000256" key="11">
    <source>
        <dbReference type="SAM" id="Phobius"/>
    </source>
</evidence>
<accession>A0A1D2QS50</accession>
<dbReference type="InterPro" id="IPR036640">
    <property type="entry name" value="ABC1_TM_sf"/>
</dbReference>
<keyword evidence="8 11" id="KW-1133">Transmembrane helix</keyword>
<feature type="domain" description="ABC transmembrane type-1" evidence="13">
    <location>
        <begin position="25"/>
        <end position="304"/>
    </location>
</feature>
<dbReference type="AlphaFoldDB" id="A0A1D2QS50"/>
<keyword evidence="3" id="KW-1003">Cell membrane</keyword>
<keyword evidence="10 11" id="KW-0472">Membrane</keyword>
<comment type="caution">
    <text evidence="14">The sequence shown here is derived from an EMBL/GenBank/DDBJ whole genome shotgun (WGS) entry which is preliminary data.</text>
</comment>
<keyword evidence="5" id="KW-0547">Nucleotide-binding</keyword>
<keyword evidence="7" id="KW-1278">Translocase</keyword>
<feature type="transmembrane region" description="Helical" evidence="11">
    <location>
        <begin position="163"/>
        <end position="181"/>
    </location>
</feature>
<evidence type="ECO:0000256" key="9">
    <source>
        <dbReference type="ARBA" id="ARBA00023055"/>
    </source>
</evidence>
<evidence type="ECO:0000256" key="6">
    <source>
        <dbReference type="ARBA" id="ARBA00022840"/>
    </source>
</evidence>
<evidence type="ECO:0000313" key="14">
    <source>
        <dbReference type="EMBL" id="ODS24350.1"/>
    </source>
</evidence>
<dbReference type="CDD" id="cd18552">
    <property type="entry name" value="ABC_6TM_MsbA_like"/>
    <property type="match status" value="1"/>
</dbReference>
<dbReference type="SUPFAM" id="SSF52540">
    <property type="entry name" value="P-loop containing nucleoside triphosphate hydrolases"/>
    <property type="match status" value="1"/>
</dbReference>
<dbReference type="PANTHER" id="PTHR43394">
    <property type="entry name" value="ATP-DEPENDENT PERMEASE MDL1, MITOCHONDRIAL"/>
    <property type="match status" value="1"/>
</dbReference>
<dbReference type="InterPro" id="IPR011527">
    <property type="entry name" value="ABC1_TM_dom"/>
</dbReference>
<dbReference type="PANTHER" id="PTHR43394:SF1">
    <property type="entry name" value="ATP-BINDING CASSETTE SUB-FAMILY B MEMBER 10, MITOCHONDRIAL"/>
    <property type="match status" value="1"/>
</dbReference>
<dbReference type="GO" id="GO:0016887">
    <property type="term" value="F:ATP hydrolysis activity"/>
    <property type="evidence" value="ECO:0007669"/>
    <property type="project" value="InterPro"/>
</dbReference>
<dbReference type="Gene3D" id="3.40.50.300">
    <property type="entry name" value="P-loop containing nucleotide triphosphate hydrolases"/>
    <property type="match status" value="1"/>
</dbReference>
<dbReference type="InterPro" id="IPR039421">
    <property type="entry name" value="Type_1_exporter"/>
</dbReference>
<evidence type="ECO:0000259" key="13">
    <source>
        <dbReference type="PROSITE" id="PS50929"/>
    </source>
</evidence>
<feature type="domain" description="ABC transporter" evidence="12">
    <location>
        <begin position="336"/>
        <end position="572"/>
    </location>
</feature>
<feature type="transmembrane region" description="Helical" evidence="11">
    <location>
        <begin position="61"/>
        <end position="80"/>
    </location>
</feature>
<dbReference type="GO" id="GO:0015421">
    <property type="term" value="F:ABC-type oligopeptide transporter activity"/>
    <property type="evidence" value="ECO:0007669"/>
    <property type="project" value="TreeGrafter"/>
</dbReference>
<dbReference type="SUPFAM" id="SSF90123">
    <property type="entry name" value="ABC transporter transmembrane region"/>
    <property type="match status" value="1"/>
</dbReference>
<dbReference type="GO" id="GO:0034040">
    <property type="term" value="F:ATPase-coupled lipid transmembrane transporter activity"/>
    <property type="evidence" value="ECO:0007669"/>
    <property type="project" value="InterPro"/>
</dbReference>
<organism evidence="14 15">
    <name type="scientific">Candidatus Endobugula sertula</name>
    <name type="common">Bugula neritina bacterial symbiont</name>
    <dbReference type="NCBI Taxonomy" id="62101"/>
    <lineage>
        <taxon>Bacteria</taxon>
        <taxon>Pseudomonadati</taxon>
        <taxon>Pseudomonadota</taxon>
        <taxon>Gammaproteobacteria</taxon>
        <taxon>Cellvibrionales</taxon>
        <taxon>Cellvibrionaceae</taxon>
        <taxon>Candidatus Endobugula</taxon>
    </lineage>
</organism>
<evidence type="ECO:0000259" key="12">
    <source>
        <dbReference type="PROSITE" id="PS50893"/>
    </source>
</evidence>
<feature type="transmembrane region" description="Helical" evidence="11">
    <location>
        <begin position="245"/>
        <end position="269"/>
    </location>
</feature>
<evidence type="ECO:0000256" key="2">
    <source>
        <dbReference type="ARBA" id="ARBA00022448"/>
    </source>
</evidence>
<evidence type="ECO:0000256" key="7">
    <source>
        <dbReference type="ARBA" id="ARBA00022967"/>
    </source>
</evidence>
<dbReference type="InterPro" id="IPR003439">
    <property type="entry name" value="ABC_transporter-like_ATP-bd"/>
</dbReference>
<dbReference type="GO" id="GO:0005886">
    <property type="term" value="C:plasma membrane"/>
    <property type="evidence" value="ECO:0007669"/>
    <property type="project" value="UniProtKB-SubCell"/>
</dbReference>
<dbReference type="PROSITE" id="PS50893">
    <property type="entry name" value="ABC_TRANSPORTER_2"/>
    <property type="match status" value="1"/>
</dbReference>
<dbReference type="EMBL" id="MDLC01000010">
    <property type="protein sequence ID" value="ODS24350.1"/>
    <property type="molecule type" value="Genomic_DNA"/>
</dbReference>
<evidence type="ECO:0000256" key="5">
    <source>
        <dbReference type="ARBA" id="ARBA00022741"/>
    </source>
</evidence>
<dbReference type="InterPro" id="IPR011917">
    <property type="entry name" value="ABC_transpr_lipidA"/>
</dbReference>
<evidence type="ECO:0000256" key="8">
    <source>
        <dbReference type="ARBA" id="ARBA00022989"/>
    </source>
</evidence>
<sequence length="580" mass="64186">MQKTSDIALYLRLLSYLKPHFHMFLLGVCGFILFAATQPAMAWLLGEITNAINTQDNSARFVIPLMAIGIVLLRGIGTFVGDYGMARVAFGVIHVQRKALFNHLTTLPNHYFDQYNSGALISRITFDVMQVTQAVTDAVKIIIREGATVIFLLGYLFLMDWKITLIFLIISPILGVIVSKISKRMRLLSTRIQSSMGDITHVCSEMINNFQVMRVFGGEPYEKKRFAEESYNNFKQSMKLTITSALATPITQLVIALALAVVVFLALTYMKAETAGDFIAYLAAAFLIPKSVRQLTEVMNKIQKGIAASESIFSQLDTEPEENSGMLSDVVIKGNISFEQVSFTYPLSDGPALTDINCQINAGETVALVGGSGSGKTTLVGLLPRFYKTHKGSIKIDGNPIEDYDLSFLRSQISLVNQNITLFNDTLFNNIAYGVMQGMSEERVIEAAKQANAWEFIEKMPQGIYTLVGENGTRLSGGQRQRIAIARALLKDAPILILDEATSALDTKSERYIQNALQTISQGRTTLVIAHRLSTIENADRILVMDQGNIVEEGRHEELILANGFYANLHMQGFTENVDI</sequence>
<evidence type="ECO:0000256" key="1">
    <source>
        <dbReference type="ARBA" id="ARBA00004651"/>
    </source>
</evidence>
<dbReference type="Gene3D" id="1.20.1560.10">
    <property type="entry name" value="ABC transporter type 1, transmembrane domain"/>
    <property type="match status" value="1"/>
</dbReference>
<dbReference type="Proteomes" id="UP000242502">
    <property type="component" value="Unassembled WGS sequence"/>
</dbReference>